<dbReference type="PROSITE" id="PS00028">
    <property type="entry name" value="ZINC_FINGER_C2H2_1"/>
    <property type="match status" value="1"/>
</dbReference>
<dbReference type="InterPro" id="IPR013087">
    <property type="entry name" value="Znf_C2H2_type"/>
</dbReference>
<reference evidence="8 9" key="1">
    <citation type="submission" date="2019-05" db="EMBL/GenBank/DDBJ databases">
        <title>Another draft genome of Portunus trituberculatus and its Hox gene families provides insights of decapod evolution.</title>
        <authorList>
            <person name="Jeong J.-H."/>
            <person name="Song I."/>
            <person name="Kim S."/>
            <person name="Choi T."/>
            <person name="Kim D."/>
            <person name="Ryu S."/>
            <person name="Kim W."/>
        </authorList>
    </citation>
    <scope>NUCLEOTIDE SEQUENCE [LARGE SCALE GENOMIC DNA]</scope>
    <source>
        <tissue evidence="8">Muscle</tissue>
    </source>
</reference>
<evidence type="ECO:0000313" key="9">
    <source>
        <dbReference type="Proteomes" id="UP000324222"/>
    </source>
</evidence>
<evidence type="ECO:0000256" key="6">
    <source>
        <dbReference type="SAM" id="MobiDB-lite"/>
    </source>
</evidence>
<evidence type="ECO:0000259" key="7">
    <source>
        <dbReference type="PROSITE" id="PS50157"/>
    </source>
</evidence>
<keyword evidence="1" id="KW-0479">Metal-binding</keyword>
<dbReference type="PROSITE" id="PS50157">
    <property type="entry name" value="ZINC_FINGER_C2H2_2"/>
    <property type="match status" value="1"/>
</dbReference>
<dbReference type="OrthoDB" id="8117402at2759"/>
<keyword evidence="3 5" id="KW-0863">Zinc-finger</keyword>
<dbReference type="GO" id="GO:0008270">
    <property type="term" value="F:zinc ion binding"/>
    <property type="evidence" value="ECO:0007669"/>
    <property type="project" value="UniProtKB-KW"/>
</dbReference>
<dbReference type="Pfam" id="PF00096">
    <property type="entry name" value="zf-C2H2"/>
    <property type="match status" value="1"/>
</dbReference>
<protein>
    <recommendedName>
        <fullName evidence="7">C2H2-type domain-containing protein</fullName>
    </recommendedName>
</protein>
<evidence type="ECO:0000256" key="5">
    <source>
        <dbReference type="PROSITE-ProRule" id="PRU00042"/>
    </source>
</evidence>
<dbReference type="Proteomes" id="UP000324222">
    <property type="component" value="Unassembled WGS sequence"/>
</dbReference>
<name>A0A5B7DF35_PORTR</name>
<dbReference type="FunFam" id="3.30.160.60:FF:000671">
    <property type="entry name" value="Zinc finger protein 26"/>
    <property type="match status" value="1"/>
</dbReference>
<evidence type="ECO:0000256" key="3">
    <source>
        <dbReference type="ARBA" id="ARBA00022771"/>
    </source>
</evidence>
<keyword evidence="2" id="KW-0677">Repeat</keyword>
<evidence type="ECO:0000313" key="8">
    <source>
        <dbReference type="EMBL" id="MPC19655.1"/>
    </source>
</evidence>
<evidence type="ECO:0000256" key="2">
    <source>
        <dbReference type="ARBA" id="ARBA00022737"/>
    </source>
</evidence>
<evidence type="ECO:0000256" key="4">
    <source>
        <dbReference type="ARBA" id="ARBA00022833"/>
    </source>
</evidence>
<evidence type="ECO:0000256" key="1">
    <source>
        <dbReference type="ARBA" id="ARBA00022723"/>
    </source>
</evidence>
<dbReference type="EMBL" id="VSRR010000789">
    <property type="protein sequence ID" value="MPC19655.1"/>
    <property type="molecule type" value="Genomic_DNA"/>
</dbReference>
<keyword evidence="4" id="KW-0862">Zinc</keyword>
<comment type="caution">
    <text evidence="8">The sequence shown here is derived from an EMBL/GenBank/DDBJ whole genome shotgun (WGS) entry which is preliminary data.</text>
</comment>
<dbReference type="SMART" id="SM00355">
    <property type="entry name" value="ZnF_C2H2"/>
    <property type="match status" value="1"/>
</dbReference>
<dbReference type="Gene3D" id="3.30.160.60">
    <property type="entry name" value="Classic Zinc Finger"/>
    <property type="match status" value="1"/>
</dbReference>
<sequence>MTMESAPPLNLSTTVKVEDLQAMVPEEAPQEYTVEGEVVSEAGTAVDEETNALGTDEDEGNAQEIQNDPDLEEEDTKENLTSDVTAFASNSHPNAEGKDYKCSECQAEFVRASQLRAHERTHYEEQKLYLINP</sequence>
<accession>A0A5B7DF35</accession>
<feature type="compositionally biased region" description="Acidic residues" evidence="6">
    <location>
        <begin position="46"/>
        <end position="76"/>
    </location>
</feature>
<feature type="region of interest" description="Disordered" evidence="6">
    <location>
        <begin position="38"/>
        <end position="78"/>
    </location>
</feature>
<dbReference type="InterPro" id="IPR036236">
    <property type="entry name" value="Znf_C2H2_sf"/>
</dbReference>
<dbReference type="AlphaFoldDB" id="A0A5B7DF35"/>
<proteinExistence type="predicted"/>
<keyword evidence="9" id="KW-1185">Reference proteome</keyword>
<dbReference type="SUPFAM" id="SSF57667">
    <property type="entry name" value="beta-beta-alpha zinc fingers"/>
    <property type="match status" value="1"/>
</dbReference>
<feature type="domain" description="C2H2-type" evidence="7">
    <location>
        <begin position="100"/>
        <end position="127"/>
    </location>
</feature>
<gene>
    <name evidence="8" type="ORF">E2C01_012579</name>
</gene>
<organism evidence="8 9">
    <name type="scientific">Portunus trituberculatus</name>
    <name type="common">Swimming crab</name>
    <name type="synonym">Neptunus trituberculatus</name>
    <dbReference type="NCBI Taxonomy" id="210409"/>
    <lineage>
        <taxon>Eukaryota</taxon>
        <taxon>Metazoa</taxon>
        <taxon>Ecdysozoa</taxon>
        <taxon>Arthropoda</taxon>
        <taxon>Crustacea</taxon>
        <taxon>Multicrustacea</taxon>
        <taxon>Malacostraca</taxon>
        <taxon>Eumalacostraca</taxon>
        <taxon>Eucarida</taxon>
        <taxon>Decapoda</taxon>
        <taxon>Pleocyemata</taxon>
        <taxon>Brachyura</taxon>
        <taxon>Eubrachyura</taxon>
        <taxon>Portunoidea</taxon>
        <taxon>Portunidae</taxon>
        <taxon>Portuninae</taxon>
        <taxon>Portunus</taxon>
    </lineage>
</organism>